<proteinExistence type="predicted"/>
<dbReference type="Gene3D" id="3.30.300.130">
    <property type="entry name" value="Fe-S cluster assembly (FSCA)"/>
    <property type="match status" value="1"/>
</dbReference>
<dbReference type="AlphaFoldDB" id="A0A1F7HDJ7"/>
<dbReference type="PANTHER" id="PTHR42831:SF1">
    <property type="entry name" value="FE-S PROTEIN MATURATION AUXILIARY FACTOR YITW"/>
    <property type="match status" value="1"/>
</dbReference>
<dbReference type="PANTHER" id="PTHR42831">
    <property type="entry name" value="FE-S PROTEIN MATURATION AUXILIARY FACTOR YITW"/>
    <property type="match status" value="1"/>
</dbReference>
<sequence>MTQSVLVEKIKNKLYEVNDPELHISIVDLGLIYEIQVKKQKAYITMTLTTIGCPLFSTIEMMMREKILELDEIENVYLELVFDPPWSMERMTERGKAILGI</sequence>
<comment type="caution">
    <text evidence="2">The sequence shown here is derived from an EMBL/GenBank/DDBJ whole genome shotgun (WGS) entry which is preliminary data.</text>
</comment>
<dbReference type="InterPro" id="IPR052339">
    <property type="entry name" value="Fe-S_Maturation_MIP18"/>
</dbReference>
<dbReference type="Proteomes" id="UP000177027">
    <property type="component" value="Unassembled WGS sequence"/>
</dbReference>
<dbReference type="EMBL" id="MFZS01000018">
    <property type="protein sequence ID" value="OGK29115.1"/>
    <property type="molecule type" value="Genomic_DNA"/>
</dbReference>
<evidence type="ECO:0000259" key="1">
    <source>
        <dbReference type="Pfam" id="PF01883"/>
    </source>
</evidence>
<dbReference type="InterPro" id="IPR034904">
    <property type="entry name" value="FSCA_dom_sf"/>
</dbReference>
<protein>
    <recommendedName>
        <fullName evidence="1">MIP18 family-like domain-containing protein</fullName>
    </recommendedName>
</protein>
<name>A0A1F7HDJ7_9BACT</name>
<evidence type="ECO:0000313" key="3">
    <source>
        <dbReference type="Proteomes" id="UP000177027"/>
    </source>
</evidence>
<reference evidence="2 3" key="1">
    <citation type="journal article" date="2016" name="Nat. Commun.">
        <title>Thousands of microbial genomes shed light on interconnected biogeochemical processes in an aquifer system.</title>
        <authorList>
            <person name="Anantharaman K."/>
            <person name="Brown C.T."/>
            <person name="Hug L.A."/>
            <person name="Sharon I."/>
            <person name="Castelle C.J."/>
            <person name="Probst A.J."/>
            <person name="Thomas B.C."/>
            <person name="Singh A."/>
            <person name="Wilkins M.J."/>
            <person name="Karaoz U."/>
            <person name="Brodie E.L."/>
            <person name="Williams K.H."/>
            <person name="Hubbard S.S."/>
            <person name="Banfield J.F."/>
        </authorList>
    </citation>
    <scope>NUCLEOTIDE SEQUENCE [LARGE SCALE GENOMIC DNA]</scope>
</reference>
<organism evidence="2 3">
    <name type="scientific">Candidatus Roizmanbacteria bacterium RIFCSPHIGHO2_02_FULL_40_9</name>
    <dbReference type="NCBI Taxonomy" id="1802042"/>
    <lineage>
        <taxon>Bacteria</taxon>
        <taxon>Candidatus Roizmaniibacteriota</taxon>
    </lineage>
</organism>
<evidence type="ECO:0000313" key="2">
    <source>
        <dbReference type="EMBL" id="OGK29115.1"/>
    </source>
</evidence>
<gene>
    <name evidence="2" type="ORF">A3D06_02190</name>
</gene>
<dbReference type="InterPro" id="IPR002744">
    <property type="entry name" value="MIP18-like"/>
</dbReference>
<dbReference type="Pfam" id="PF01883">
    <property type="entry name" value="FeS_assembly_P"/>
    <property type="match status" value="1"/>
</dbReference>
<dbReference type="SUPFAM" id="SSF117916">
    <property type="entry name" value="Fe-S cluster assembly (FSCA) domain-like"/>
    <property type="match status" value="1"/>
</dbReference>
<accession>A0A1F7HDJ7</accession>
<feature type="domain" description="MIP18 family-like" evidence="1">
    <location>
        <begin position="8"/>
        <end position="76"/>
    </location>
</feature>